<organism evidence="2 3">
    <name type="scientific">Pristionchus pacificus</name>
    <name type="common">Parasitic nematode worm</name>
    <dbReference type="NCBI Taxonomy" id="54126"/>
    <lineage>
        <taxon>Eukaryota</taxon>
        <taxon>Metazoa</taxon>
        <taxon>Ecdysozoa</taxon>
        <taxon>Nematoda</taxon>
        <taxon>Chromadorea</taxon>
        <taxon>Rhabditida</taxon>
        <taxon>Rhabditina</taxon>
        <taxon>Diplogasteromorpha</taxon>
        <taxon>Diplogasteroidea</taxon>
        <taxon>Neodiplogasteridae</taxon>
        <taxon>Pristionchus</taxon>
    </lineage>
</organism>
<protein>
    <submittedName>
        <fullName evidence="2">Uncharacterized protein</fullName>
    </submittedName>
</protein>
<dbReference type="AlphaFoldDB" id="A0A2A6CTT9"/>
<evidence type="ECO:0000313" key="3">
    <source>
        <dbReference type="Proteomes" id="UP000005239"/>
    </source>
</evidence>
<evidence type="ECO:0000256" key="1">
    <source>
        <dbReference type="SAM" id="MobiDB-lite"/>
    </source>
</evidence>
<reference evidence="3" key="1">
    <citation type="journal article" date="2008" name="Nat. Genet.">
        <title>The Pristionchus pacificus genome provides a unique perspective on nematode lifestyle and parasitism.</title>
        <authorList>
            <person name="Dieterich C."/>
            <person name="Clifton S.W."/>
            <person name="Schuster L.N."/>
            <person name="Chinwalla A."/>
            <person name="Delehaunty K."/>
            <person name="Dinkelacker I."/>
            <person name="Fulton L."/>
            <person name="Fulton R."/>
            <person name="Godfrey J."/>
            <person name="Minx P."/>
            <person name="Mitreva M."/>
            <person name="Roeseler W."/>
            <person name="Tian H."/>
            <person name="Witte H."/>
            <person name="Yang S.P."/>
            <person name="Wilson R.K."/>
            <person name="Sommer R.J."/>
        </authorList>
    </citation>
    <scope>NUCLEOTIDE SEQUENCE [LARGE SCALE GENOMIC DNA]</scope>
    <source>
        <strain evidence="3">PS312</strain>
    </source>
</reference>
<dbReference type="Proteomes" id="UP000005239">
    <property type="component" value="Unassembled WGS sequence"/>
</dbReference>
<accession>A0A2A6CTT9</accession>
<evidence type="ECO:0000313" key="2">
    <source>
        <dbReference type="EnsemblMetazoa" id="PPA03424.1"/>
    </source>
</evidence>
<feature type="region of interest" description="Disordered" evidence="1">
    <location>
        <begin position="160"/>
        <end position="186"/>
    </location>
</feature>
<sequence length="186" mass="21778">MGGKQRTAKEKKASKHRGRKRHNAQPELSGSSNEFERKPAEDCQEVHEVVKRDMTRLFELKFAYLENAVKTVKIRPTIYNPDDINCTQSMREERILEVAVDMEKKTFTKMARELLEKSAEAPTVFRTVQNVLLESVFLIEVQLDISKMDMMIVALRKAADKKEKEKIIQSQRRRQKEKKMKKLKVN</sequence>
<reference evidence="2" key="2">
    <citation type="submission" date="2022-06" db="UniProtKB">
        <authorList>
            <consortium name="EnsemblMetazoa"/>
        </authorList>
    </citation>
    <scope>IDENTIFICATION</scope>
    <source>
        <strain evidence="2">PS312</strain>
    </source>
</reference>
<proteinExistence type="predicted"/>
<dbReference type="EnsemblMetazoa" id="PPA03424.1">
    <property type="protein sequence ID" value="PPA03424.1"/>
    <property type="gene ID" value="WBGene00092978"/>
</dbReference>
<feature type="compositionally biased region" description="Basic residues" evidence="1">
    <location>
        <begin position="12"/>
        <end position="23"/>
    </location>
</feature>
<keyword evidence="3" id="KW-1185">Reference proteome</keyword>
<gene>
    <name evidence="2" type="primary">WBGene00092978</name>
</gene>
<name>A0A2A6CTT9_PRIPA</name>
<accession>A0A8R1U4Z6</accession>
<feature type="compositionally biased region" description="Basic residues" evidence="1">
    <location>
        <begin position="171"/>
        <end position="186"/>
    </location>
</feature>
<feature type="region of interest" description="Disordered" evidence="1">
    <location>
        <begin position="1"/>
        <end position="42"/>
    </location>
</feature>